<gene>
    <name evidence="1" type="ORF">Ae201684_014264</name>
</gene>
<dbReference type="Gene3D" id="3.90.1150.10">
    <property type="entry name" value="Aspartate Aminotransferase, domain 1"/>
    <property type="match status" value="1"/>
</dbReference>
<protein>
    <recommendedName>
        <fullName evidence="3">Aminotransferase class I/classII domain-containing protein</fullName>
    </recommendedName>
</protein>
<dbReference type="Proteomes" id="UP000481153">
    <property type="component" value="Unassembled WGS sequence"/>
</dbReference>
<accession>A0A6G0WKH0</accession>
<evidence type="ECO:0000313" key="2">
    <source>
        <dbReference type="Proteomes" id="UP000481153"/>
    </source>
</evidence>
<reference evidence="1 2" key="1">
    <citation type="submission" date="2019-07" db="EMBL/GenBank/DDBJ databases">
        <title>Genomics analysis of Aphanomyces spp. identifies a new class of oomycete effector associated with host adaptation.</title>
        <authorList>
            <person name="Gaulin E."/>
        </authorList>
    </citation>
    <scope>NUCLEOTIDE SEQUENCE [LARGE SCALE GENOMIC DNA]</scope>
    <source>
        <strain evidence="1 2">ATCC 201684</strain>
    </source>
</reference>
<comment type="caution">
    <text evidence="1">The sequence shown here is derived from an EMBL/GenBank/DDBJ whole genome shotgun (WGS) entry which is preliminary data.</text>
</comment>
<evidence type="ECO:0000313" key="1">
    <source>
        <dbReference type="EMBL" id="KAF0727748.1"/>
    </source>
</evidence>
<dbReference type="InterPro" id="IPR015422">
    <property type="entry name" value="PyrdxlP-dep_Trfase_small"/>
</dbReference>
<dbReference type="SUPFAM" id="SSF53383">
    <property type="entry name" value="PLP-dependent transferases"/>
    <property type="match status" value="1"/>
</dbReference>
<evidence type="ECO:0008006" key="3">
    <source>
        <dbReference type="Google" id="ProtNLM"/>
    </source>
</evidence>
<dbReference type="AlphaFoldDB" id="A0A6G0WKH0"/>
<organism evidence="1 2">
    <name type="scientific">Aphanomyces euteiches</name>
    <dbReference type="NCBI Taxonomy" id="100861"/>
    <lineage>
        <taxon>Eukaryota</taxon>
        <taxon>Sar</taxon>
        <taxon>Stramenopiles</taxon>
        <taxon>Oomycota</taxon>
        <taxon>Saprolegniomycetes</taxon>
        <taxon>Saprolegniales</taxon>
        <taxon>Verrucalvaceae</taxon>
        <taxon>Aphanomyces</taxon>
    </lineage>
</organism>
<name>A0A6G0WKH0_9STRA</name>
<sequence>MAQEPERSVRLQQLSAYFFDACVKAKLDVGTNVRGTCVVVVYTGSTVDTVRASMLLSDKEGINVKPIVHPAVEEGKCRLRFFISYLKTEEELQRTVDALVRVLDEIKASPFQHPSAAVHDVVVVDRD</sequence>
<dbReference type="InterPro" id="IPR015424">
    <property type="entry name" value="PyrdxlP-dep_Trfase"/>
</dbReference>
<proteinExistence type="predicted"/>
<dbReference type="VEuPathDB" id="FungiDB:AeMF1_007068"/>
<dbReference type="EMBL" id="VJMJ01000189">
    <property type="protein sequence ID" value="KAF0727748.1"/>
    <property type="molecule type" value="Genomic_DNA"/>
</dbReference>
<keyword evidence="2" id="KW-1185">Reference proteome</keyword>